<dbReference type="PROSITE" id="PS00086">
    <property type="entry name" value="CYTOCHROME_P450"/>
    <property type="match status" value="1"/>
</dbReference>
<feature type="transmembrane region" description="Helical" evidence="9">
    <location>
        <begin position="551"/>
        <end position="570"/>
    </location>
</feature>
<keyword evidence="6" id="KW-0503">Monooxygenase</keyword>
<organism evidence="10 11">
    <name type="scientific">Fonsecaea monophora</name>
    <dbReference type="NCBI Taxonomy" id="254056"/>
    <lineage>
        <taxon>Eukaryota</taxon>
        <taxon>Fungi</taxon>
        <taxon>Dikarya</taxon>
        <taxon>Ascomycota</taxon>
        <taxon>Pezizomycotina</taxon>
        <taxon>Eurotiomycetes</taxon>
        <taxon>Chaetothyriomycetidae</taxon>
        <taxon>Chaetothyriales</taxon>
        <taxon>Herpotrichiellaceae</taxon>
        <taxon>Fonsecaea</taxon>
    </lineage>
</organism>
<feature type="transmembrane region" description="Helical" evidence="9">
    <location>
        <begin position="490"/>
        <end position="515"/>
    </location>
</feature>
<keyword evidence="7" id="KW-0349">Heme</keyword>
<keyword evidence="3 7" id="KW-0479">Metal-binding</keyword>
<keyword evidence="9" id="KW-1133">Transmembrane helix</keyword>
<dbReference type="Pfam" id="PF11915">
    <property type="entry name" value="DUF3433"/>
    <property type="match status" value="1"/>
</dbReference>
<dbReference type="Proteomes" id="UP000077002">
    <property type="component" value="Unassembled WGS sequence"/>
</dbReference>
<keyword evidence="4" id="KW-0560">Oxidoreductase</keyword>
<reference evidence="10 11" key="1">
    <citation type="submission" date="2016-03" db="EMBL/GenBank/DDBJ databases">
        <title>Draft genome sequence of the Fonsecaea monophora CBS 269.37.</title>
        <authorList>
            <person name="Bombassaro A."/>
            <person name="Vinicius W.A."/>
            <person name="De Hoog S."/>
            <person name="Sun J."/>
            <person name="Souza E.M."/>
            <person name="Raittz R.T."/>
            <person name="Costa F."/>
            <person name="Leao A.C."/>
            <person name="Tadra-Sfeir M.Z."/>
            <person name="Baura V."/>
            <person name="Balsanelli E."/>
            <person name="Pedrosa F.O."/>
            <person name="Moreno L.F."/>
            <person name="Steffens M.B."/>
            <person name="Xi L."/>
            <person name="Bocca A.L."/>
            <person name="Felipe M.S."/>
            <person name="Teixeira M."/>
            <person name="Telles Filho F.Q."/>
            <person name="Azevedo C.M."/>
            <person name="Gomes R."/>
            <person name="Vicente V.A."/>
        </authorList>
    </citation>
    <scope>NUCLEOTIDE SEQUENCE [LARGE SCALE GENOMIC DNA]</scope>
    <source>
        <strain evidence="10 11">CBS 269.37</strain>
    </source>
</reference>
<dbReference type="GO" id="GO:0005506">
    <property type="term" value="F:iron ion binding"/>
    <property type="evidence" value="ECO:0007669"/>
    <property type="project" value="InterPro"/>
</dbReference>
<dbReference type="InterPro" id="IPR002401">
    <property type="entry name" value="Cyt_P450_E_grp-I"/>
</dbReference>
<feature type="region of interest" description="Disordered" evidence="8">
    <location>
        <begin position="892"/>
        <end position="995"/>
    </location>
</feature>
<feature type="region of interest" description="Disordered" evidence="8">
    <location>
        <begin position="838"/>
        <end position="877"/>
    </location>
</feature>
<dbReference type="OrthoDB" id="3057599at2759"/>
<feature type="transmembrane region" description="Helical" evidence="9">
    <location>
        <begin position="661"/>
        <end position="678"/>
    </location>
</feature>
<protein>
    <submittedName>
        <fullName evidence="10">Uncharacterized protein</fullName>
    </submittedName>
</protein>
<dbReference type="GeneID" id="34596681"/>
<feature type="binding site" description="axial binding residue" evidence="7">
    <location>
        <position position="1358"/>
    </location>
    <ligand>
        <name>heme</name>
        <dbReference type="ChEBI" id="CHEBI:30413"/>
    </ligand>
    <ligandPart>
        <name>Fe</name>
        <dbReference type="ChEBI" id="CHEBI:18248"/>
    </ligandPart>
</feature>
<evidence type="ECO:0000256" key="8">
    <source>
        <dbReference type="SAM" id="MobiDB-lite"/>
    </source>
</evidence>
<feature type="region of interest" description="Disordered" evidence="8">
    <location>
        <begin position="347"/>
        <end position="372"/>
    </location>
</feature>
<comment type="similarity">
    <text evidence="2">Belongs to the cytochrome P450 family.</text>
</comment>
<feature type="region of interest" description="Disordered" evidence="8">
    <location>
        <begin position="444"/>
        <end position="464"/>
    </location>
</feature>
<dbReference type="PRINTS" id="PR00463">
    <property type="entry name" value="EP450I"/>
</dbReference>
<dbReference type="InterPro" id="IPR001128">
    <property type="entry name" value="Cyt_P450"/>
</dbReference>
<comment type="caution">
    <text evidence="10">The sequence shown here is derived from an EMBL/GenBank/DDBJ whole genome shotgun (WGS) entry which is preliminary data.</text>
</comment>
<dbReference type="GO" id="GO:0016705">
    <property type="term" value="F:oxidoreductase activity, acting on paired donors, with incorporation or reduction of molecular oxygen"/>
    <property type="evidence" value="ECO:0007669"/>
    <property type="project" value="InterPro"/>
</dbReference>
<sequence>MSYHESTPNLAHPGMDRGRDRVAQTYAASDDASIAHSSLDAGDDRYTPINVDGIDGYEEPNFKPFVLGTGFLTVAALWFFLCLAAVTGLVVVGRKQPRWLRFQSQTSYNLWIYLPNVIASVTVLAFRSIVQQYYRIMPYVKMANVSTDHQPEGHNLLHTSDELSTLPGFIPGPGRLLYMFHRKEYLAFTLSISLTANALLAPFKSSFLQPVEDIQGWQVTVSVVSGAFVASIYLVLFASVVCLIVYLKRHKTGLRWSPCSIASQLSLVQGSNIFPAFTGLELTRARIEVIRVLEKWPSKYGTLRLGYWRQRHTGLIVHGIRFFRNEGTLAGGHSRVAMAHGGLQVHENEPAESQPEMDSEGDPRTYGEEESFPMRSLRTVLAAQTRYTPLEPYGATVPSADHGTAPEPLSVLGATTQQSHSAVMETEVSAVGYNRIRVQSPVAPLEDGDELESHVAPPPDGSVQDVNDLFDQEKNQEFSSKYRRPRVGNFYLTDVYILPVFLIGITLFICSIVYWTKGSVSQPIAFRPKLCRLSDDLRRQNAVLCIFERGLVFNVLPVFLFGLFSPTFIVSDQYHRTMRPIQNMAASVQGTSAQQSVLLDYLSTDPVSTIANALVARNFRIAWGVILATGSTFTHVIIGRVFVYGEVGNDALMVNIKLSNFYGAFAVLVLYCIAIWVARPYGRIRTCWPIFTFIDFVSLCYQSPILRCPEFWVQRSDDQEEHLKAQVTLAKRRYFFAGYLGHDDELHLGITTGYLPSWRERPDDDIDCLQATATVASKALNAGFYDVASREALQALLPTISGPLKWRPAGIYTGYNSWKINFRRLFHACGNILSIPTGKARRRSHSTSRLDRKRQRRDTESGQRSTQRLSEQTTSGIELTQHQSSIMGSCCSCPADDNDSPPSASKPITSSNPTATALSTTPKRSALPESTACTNPPTQFKKTDTVPKPIASSSLHAPRSVDDLRDKTRYHGTDSRTTSQALQPRQTFPTPPAHPTQHVHIPHFHIPHAHQPHQAVGHLSDSPHAITGTMVQTYIIATTAHNSIMATIIHTSIMYFETAQLLHDLLETPDDFRHHFERFTISIGATIAYGKRFPSADIREVKILTEWFRRAVIAGASLQLADWWPVLRPIIRAVPYRINPLKRYLGELERMEVGLWKTLVDETRDHIQKGRYYPSLCRDMILSNEKGKDQLSERELWYNSGHAWAAATTYLRDTQSNTLLGFVKAMVLFPEVQSRARSEIDSVVGATRLPEWTDRGNMPYLRRCVEETLRWQPTTLTGGPMPHASMKDDVYMGYSIPAGTGLMNCVWTINNDPTRYDNPRDFNPERFPEEESGMDAYSITQNYEKRPHLTFGAGRRVCPGSHVADRTLFITMARLLWAFEFHHKLDAQGVPILVERDALTEGLVVGPAPFQ</sequence>
<feature type="compositionally biased region" description="Polar residues" evidence="8">
    <location>
        <begin position="931"/>
        <end position="940"/>
    </location>
</feature>
<feature type="transmembrane region" description="Helical" evidence="9">
    <location>
        <begin position="223"/>
        <end position="247"/>
    </location>
</feature>
<name>A0A177FLC5_9EURO</name>
<dbReference type="RefSeq" id="XP_022516458.1">
    <property type="nucleotide sequence ID" value="XM_022651485.1"/>
</dbReference>
<evidence type="ECO:0000256" key="9">
    <source>
        <dbReference type="SAM" id="Phobius"/>
    </source>
</evidence>
<feature type="compositionally biased region" description="Polar residues" evidence="8">
    <location>
        <begin position="900"/>
        <end position="923"/>
    </location>
</feature>
<dbReference type="Pfam" id="PF00067">
    <property type="entry name" value="p450"/>
    <property type="match status" value="1"/>
</dbReference>
<evidence type="ECO:0000256" key="2">
    <source>
        <dbReference type="ARBA" id="ARBA00010617"/>
    </source>
</evidence>
<keyword evidence="9" id="KW-0812">Transmembrane</keyword>
<keyword evidence="9" id="KW-0472">Membrane</keyword>
<feature type="compositionally biased region" description="Polar residues" evidence="8">
    <location>
        <begin position="975"/>
        <end position="988"/>
    </location>
</feature>
<evidence type="ECO:0000313" key="10">
    <source>
        <dbReference type="EMBL" id="OAG44506.1"/>
    </source>
</evidence>
<proteinExistence type="inferred from homology"/>
<feature type="transmembrane region" description="Helical" evidence="9">
    <location>
        <begin position="65"/>
        <end position="90"/>
    </location>
</feature>
<gene>
    <name evidence="10" type="ORF">AYO21_01502</name>
</gene>
<keyword evidence="5 7" id="KW-0408">Iron</keyword>
<feature type="compositionally biased region" description="Basic and acidic residues" evidence="8">
    <location>
        <begin position="959"/>
        <end position="974"/>
    </location>
</feature>
<evidence type="ECO:0000256" key="3">
    <source>
        <dbReference type="ARBA" id="ARBA00022723"/>
    </source>
</evidence>
<dbReference type="PANTHER" id="PTHR46300">
    <property type="entry name" value="P450, PUTATIVE (EUROFUNG)-RELATED-RELATED"/>
    <property type="match status" value="1"/>
</dbReference>
<evidence type="ECO:0000256" key="4">
    <source>
        <dbReference type="ARBA" id="ARBA00023002"/>
    </source>
</evidence>
<evidence type="ECO:0000256" key="5">
    <source>
        <dbReference type="ARBA" id="ARBA00023004"/>
    </source>
</evidence>
<dbReference type="SUPFAM" id="SSF48264">
    <property type="entry name" value="Cytochrome P450"/>
    <property type="match status" value="1"/>
</dbReference>
<feature type="compositionally biased region" description="Polar residues" evidence="8">
    <location>
        <begin position="862"/>
        <end position="877"/>
    </location>
</feature>
<dbReference type="InterPro" id="IPR017972">
    <property type="entry name" value="Cyt_P450_CS"/>
</dbReference>
<evidence type="ECO:0000313" key="11">
    <source>
        <dbReference type="Proteomes" id="UP000077002"/>
    </source>
</evidence>
<feature type="transmembrane region" description="Helical" evidence="9">
    <location>
        <begin position="621"/>
        <end position="641"/>
    </location>
</feature>
<dbReference type="GO" id="GO:0020037">
    <property type="term" value="F:heme binding"/>
    <property type="evidence" value="ECO:0007669"/>
    <property type="project" value="InterPro"/>
</dbReference>
<evidence type="ECO:0000256" key="7">
    <source>
        <dbReference type="PIRSR" id="PIRSR602401-1"/>
    </source>
</evidence>
<dbReference type="EMBL" id="LVKK01000005">
    <property type="protein sequence ID" value="OAG44506.1"/>
    <property type="molecule type" value="Genomic_DNA"/>
</dbReference>
<accession>A0A177FLC5</accession>
<dbReference type="PANTHER" id="PTHR46300:SF2">
    <property type="entry name" value="CYTOCHROME P450 MONOOXYGENASE ALNH-RELATED"/>
    <property type="match status" value="1"/>
</dbReference>
<feature type="compositionally biased region" description="Basic residues" evidence="8">
    <location>
        <begin position="839"/>
        <end position="856"/>
    </location>
</feature>
<dbReference type="InterPro" id="IPR036396">
    <property type="entry name" value="Cyt_P450_sf"/>
</dbReference>
<comment type="cofactor">
    <cofactor evidence="1 7">
        <name>heme</name>
        <dbReference type="ChEBI" id="CHEBI:30413"/>
    </cofactor>
</comment>
<dbReference type="InterPro" id="IPR021840">
    <property type="entry name" value="DUF3433"/>
</dbReference>
<evidence type="ECO:0000256" key="1">
    <source>
        <dbReference type="ARBA" id="ARBA00001971"/>
    </source>
</evidence>
<dbReference type="GO" id="GO:0004497">
    <property type="term" value="F:monooxygenase activity"/>
    <property type="evidence" value="ECO:0007669"/>
    <property type="project" value="UniProtKB-KW"/>
</dbReference>
<keyword evidence="11" id="KW-1185">Reference proteome</keyword>
<dbReference type="InterPro" id="IPR050364">
    <property type="entry name" value="Cytochrome_P450_fung"/>
</dbReference>
<feature type="transmembrane region" description="Helical" evidence="9">
    <location>
        <begin position="185"/>
        <end position="203"/>
    </location>
</feature>
<feature type="transmembrane region" description="Helical" evidence="9">
    <location>
        <begin position="110"/>
        <end position="130"/>
    </location>
</feature>
<dbReference type="Gene3D" id="1.10.630.10">
    <property type="entry name" value="Cytochrome P450"/>
    <property type="match status" value="1"/>
</dbReference>
<evidence type="ECO:0000256" key="6">
    <source>
        <dbReference type="ARBA" id="ARBA00023033"/>
    </source>
</evidence>